<dbReference type="RefSeq" id="WP_038412422.1">
    <property type="nucleotide sequence ID" value="NZ_CP009455.1"/>
</dbReference>
<gene>
    <name evidence="6" type="ORF">LK03_11410</name>
</gene>
<evidence type="ECO:0000313" key="7">
    <source>
        <dbReference type="Proteomes" id="UP000029493"/>
    </source>
</evidence>
<name>A0A089WRP5_9PSED</name>
<dbReference type="Pfam" id="PF00126">
    <property type="entry name" value="HTH_1"/>
    <property type="match status" value="1"/>
</dbReference>
<dbReference type="InterPro" id="IPR000847">
    <property type="entry name" value="LysR_HTH_N"/>
</dbReference>
<organism evidence="6 7">
    <name type="scientific">Pseudomonas cremoricolorata</name>
    <dbReference type="NCBI Taxonomy" id="157783"/>
    <lineage>
        <taxon>Bacteria</taxon>
        <taxon>Pseudomonadati</taxon>
        <taxon>Pseudomonadota</taxon>
        <taxon>Gammaproteobacteria</taxon>
        <taxon>Pseudomonadales</taxon>
        <taxon>Pseudomonadaceae</taxon>
        <taxon>Pseudomonas</taxon>
    </lineage>
</organism>
<dbReference type="STRING" id="157783.LK03_11410"/>
<dbReference type="Gene3D" id="1.10.10.10">
    <property type="entry name" value="Winged helix-like DNA-binding domain superfamily/Winged helix DNA-binding domain"/>
    <property type="match status" value="1"/>
</dbReference>
<dbReference type="NCBIfam" id="NF002964">
    <property type="entry name" value="PRK03635.1"/>
    <property type="match status" value="1"/>
</dbReference>
<proteinExistence type="inferred from homology"/>
<dbReference type="AlphaFoldDB" id="A0A089WRP5"/>
<dbReference type="eggNOG" id="COG0583">
    <property type="taxonomic scope" value="Bacteria"/>
</dbReference>
<dbReference type="InterPro" id="IPR036388">
    <property type="entry name" value="WH-like_DNA-bd_sf"/>
</dbReference>
<dbReference type="PANTHER" id="PTHR30579">
    <property type="entry name" value="TRANSCRIPTIONAL REGULATOR"/>
    <property type="match status" value="1"/>
</dbReference>
<dbReference type="NCBIfam" id="TIGR03298">
    <property type="entry name" value="argP"/>
    <property type="match status" value="1"/>
</dbReference>
<reference evidence="6 7" key="1">
    <citation type="submission" date="2014-09" db="EMBL/GenBank/DDBJ databases">
        <authorList>
            <person name="Chan K.-G."/>
        </authorList>
    </citation>
    <scope>NUCLEOTIDE SEQUENCE [LARGE SCALE GENOMIC DNA]</scope>
    <source>
        <strain evidence="6 7">ND07</strain>
    </source>
</reference>
<dbReference type="EMBL" id="CP009455">
    <property type="protein sequence ID" value="AIR89859.1"/>
    <property type="molecule type" value="Genomic_DNA"/>
</dbReference>
<dbReference type="InterPro" id="IPR017685">
    <property type="entry name" value="ArgP"/>
</dbReference>
<evidence type="ECO:0000256" key="3">
    <source>
        <dbReference type="ARBA" id="ARBA00023125"/>
    </source>
</evidence>
<dbReference type="Gene3D" id="3.40.190.290">
    <property type="match status" value="1"/>
</dbReference>
<keyword evidence="4" id="KW-0804">Transcription</keyword>
<sequence>MFDYKLLAALSAVVEQAGFERAAQVLGLSQPAVSQRIKLLEARIGRPVLVRATPPVPTETGRRLLYHVQQVLLLERDLRQYVPTLDEDGAPERLRLAINADSLATWWAAAVGQFCFEQRILLDLVVDDQAVSLKRLRAGEVAACVCANERPLSGARSELLGAMRYRAVASPGFRLRHFTGPVTAQQIACSPALVFGPDDYLQHRYLASLGYEGGFQHHYCPSSEGFIRMAEAGVGWGLVPELQILEQLRDGRLQELFADTPIDVPLYWHYWRNSGDVLKRMTEHLLASTPRWLIVPRTTAVLALGASLPSPERLGVPLNPPR</sequence>
<evidence type="ECO:0000256" key="1">
    <source>
        <dbReference type="ARBA" id="ARBA00009437"/>
    </source>
</evidence>
<dbReference type="KEGG" id="psw:LK03_11410"/>
<dbReference type="PRINTS" id="PR00039">
    <property type="entry name" value="HTHLYSR"/>
</dbReference>
<dbReference type="SUPFAM" id="SSF46785">
    <property type="entry name" value="Winged helix' DNA-binding domain"/>
    <property type="match status" value="1"/>
</dbReference>
<protein>
    <submittedName>
        <fullName evidence="6">LysR family transcriptional regulator</fullName>
    </submittedName>
</protein>
<dbReference type="InterPro" id="IPR036390">
    <property type="entry name" value="WH_DNA-bd_sf"/>
</dbReference>
<keyword evidence="3" id="KW-0238">DNA-binding</keyword>
<evidence type="ECO:0000256" key="2">
    <source>
        <dbReference type="ARBA" id="ARBA00023015"/>
    </source>
</evidence>
<dbReference type="PANTHER" id="PTHR30579:SF2">
    <property type="entry name" value="HTH-TYPE TRANSCRIPTIONAL REGULATOR ARGP"/>
    <property type="match status" value="1"/>
</dbReference>
<dbReference type="InterPro" id="IPR005119">
    <property type="entry name" value="LysR_subst-bd"/>
</dbReference>
<dbReference type="Pfam" id="PF03466">
    <property type="entry name" value="LysR_substrate"/>
    <property type="match status" value="1"/>
</dbReference>
<dbReference type="GO" id="GO:0003700">
    <property type="term" value="F:DNA-binding transcription factor activity"/>
    <property type="evidence" value="ECO:0007669"/>
    <property type="project" value="InterPro"/>
</dbReference>
<keyword evidence="7" id="KW-1185">Reference proteome</keyword>
<dbReference type="InterPro" id="IPR050176">
    <property type="entry name" value="LTTR"/>
</dbReference>
<dbReference type="SUPFAM" id="SSF53850">
    <property type="entry name" value="Periplasmic binding protein-like II"/>
    <property type="match status" value="1"/>
</dbReference>
<dbReference type="NCBIfam" id="NF009888">
    <property type="entry name" value="PRK13348.1"/>
    <property type="match status" value="1"/>
</dbReference>
<evidence type="ECO:0000259" key="5">
    <source>
        <dbReference type="PROSITE" id="PS50931"/>
    </source>
</evidence>
<feature type="domain" description="HTH lysR-type" evidence="5">
    <location>
        <begin position="2"/>
        <end position="58"/>
    </location>
</feature>
<dbReference type="Proteomes" id="UP000029493">
    <property type="component" value="Chromosome"/>
</dbReference>
<dbReference type="PROSITE" id="PS50931">
    <property type="entry name" value="HTH_LYSR"/>
    <property type="match status" value="1"/>
</dbReference>
<keyword evidence="2" id="KW-0805">Transcription regulation</keyword>
<comment type="similarity">
    <text evidence="1">Belongs to the LysR transcriptional regulatory family.</text>
</comment>
<accession>A0A089WRP5</accession>
<dbReference type="OrthoDB" id="3252676at2"/>
<evidence type="ECO:0000256" key="4">
    <source>
        <dbReference type="ARBA" id="ARBA00023163"/>
    </source>
</evidence>
<evidence type="ECO:0000313" key="6">
    <source>
        <dbReference type="EMBL" id="AIR89859.1"/>
    </source>
</evidence>
<dbReference type="GO" id="GO:0003677">
    <property type="term" value="F:DNA binding"/>
    <property type="evidence" value="ECO:0007669"/>
    <property type="project" value="UniProtKB-KW"/>
</dbReference>